<protein>
    <recommendedName>
        <fullName evidence="2">Putative Flp pilus-assembly TadG-like N-terminal domain-containing protein</fullName>
    </recommendedName>
</protein>
<accession>A0ABX0DH58</accession>
<dbReference type="InterPro" id="IPR028087">
    <property type="entry name" value="Tad_N"/>
</dbReference>
<reference evidence="3 4" key="1">
    <citation type="submission" date="2020-02" db="EMBL/GenBank/DDBJ databases">
        <title>Genome sequence of the type strain DSM 27180 of Arthrobacter silviterrae.</title>
        <authorList>
            <person name="Gao J."/>
            <person name="Sun J."/>
        </authorList>
    </citation>
    <scope>NUCLEOTIDE SEQUENCE [LARGE SCALE GENOMIC DNA]</scope>
    <source>
        <strain evidence="3 4">DSM 27180</strain>
    </source>
</reference>
<feature type="domain" description="Putative Flp pilus-assembly TadG-like N-terminal" evidence="2">
    <location>
        <begin position="15"/>
        <end position="60"/>
    </location>
</feature>
<evidence type="ECO:0000259" key="2">
    <source>
        <dbReference type="Pfam" id="PF13400"/>
    </source>
</evidence>
<keyword evidence="1" id="KW-0812">Transmembrane</keyword>
<keyword evidence="1" id="KW-0472">Membrane</keyword>
<keyword evidence="1" id="KW-1133">Transmembrane helix</keyword>
<proteinExistence type="predicted"/>
<sequence>MNWIRSTKRLDNQRGATAVLVAILMVVLLGFAAISIDVGMMYAERSQLQNGADSAALGVAYNCSSTRGCGSPTGTAGTLANSNANDTKSKINSVTFPTANSVQVNVSSRDAAGNDFIRLAFASVFGINKADVVATATASWGPPKSGTALPWTFGKCVFDQSLTPDQKAELAATGNFTGLPSSAHILLRSDQNADYPGCTAALGFPTGGFGWLNLAGSQCQANIQVGTGEAGSSPGNNFPGVCGPVMPTLLGNPVLIPIFSTSTGNGNNAIYTIYGFAAFQVTGWKFNPDVHPDSLAPACTGDCRGIFGYFTKFVSLQEGMALGSGPNLGGSIVKLSK</sequence>
<organism evidence="3 4">
    <name type="scientific">Arthrobacter silviterrae</name>
    <dbReference type="NCBI Taxonomy" id="2026658"/>
    <lineage>
        <taxon>Bacteria</taxon>
        <taxon>Bacillati</taxon>
        <taxon>Actinomycetota</taxon>
        <taxon>Actinomycetes</taxon>
        <taxon>Micrococcales</taxon>
        <taxon>Micrococcaceae</taxon>
        <taxon>Arthrobacter</taxon>
    </lineage>
</organism>
<name>A0ABX0DH58_9MICC</name>
<keyword evidence="4" id="KW-1185">Reference proteome</keyword>
<evidence type="ECO:0000256" key="1">
    <source>
        <dbReference type="SAM" id="Phobius"/>
    </source>
</evidence>
<dbReference type="Proteomes" id="UP000479226">
    <property type="component" value="Unassembled WGS sequence"/>
</dbReference>
<gene>
    <name evidence="3" type="ORF">G6N77_09265</name>
</gene>
<comment type="caution">
    <text evidence="3">The sequence shown here is derived from an EMBL/GenBank/DDBJ whole genome shotgun (WGS) entry which is preliminary data.</text>
</comment>
<feature type="transmembrane region" description="Helical" evidence="1">
    <location>
        <begin position="20"/>
        <end position="43"/>
    </location>
</feature>
<evidence type="ECO:0000313" key="3">
    <source>
        <dbReference type="EMBL" id="NGN83643.1"/>
    </source>
</evidence>
<dbReference type="EMBL" id="JAAKZI010000013">
    <property type="protein sequence ID" value="NGN83643.1"/>
    <property type="molecule type" value="Genomic_DNA"/>
</dbReference>
<dbReference type="Pfam" id="PF13400">
    <property type="entry name" value="Tad"/>
    <property type="match status" value="1"/>
</dbReference>
<evidence type="ECO:0000313" key="4">
    <source>
        <dbReference type="Proteomes" id="UP000479226"/>
    </source>
</evidence>